<evidence type="ECO:0000313" key="3">
    <source>
        <dbReference type="Proteomes" id="UP001066276"/>
    </source>
</evidence>
<feature type="region of interest" description="Disordered" evidence="1">
    <location>
        <begin position="112"/>
        <end position="131"/>
    </location>
</feature>
<accession>A0AAV7LQI9</accession>
<evidence type="ECO:0000256" key="1">
    <source>
        <dbReference type="SAM" id="MobiDB-lite"/>
    </source>
</evidence>
<proteinExistence type="predicted"/>
<name>A0AAV7LQI9_PLEWA</name>
<protein>
    <submittedName>
        <fullName evidence="2">Uncharacterized protein</fullName>
    </submittedName>
</protein>
<comment type="caution">
    <text evidence="2">The sequence shown here is derived from an EMBL/GenBank/DDBJ whole genome shotgun (WGS) entry which is preliminary data.</text>
</comment>
<evidence type="ECO:0000313" key="2">
    <source>
        <dbReference type="EMBL" id="KAJ1093822.1"/>
    </source>
</evidence>
<dbReference type="Proteomes" id="UP001066276">
    <property type="component" value="Chromosome 11"/>
</dbReference>
<sequence length="253" mass="28599">MPVFTRSVLLAHCSAIYSSEANHFSRPLEAVKMMPVNKGGQLGKGKKRGPYKKWLTESEHFIAEGDGNIIQYTVPKRVKEGSLQTSSRADDILLKVLHTSPSAEQCTLHSDNTTVLPDYTPPVEDTDEDPRDSVWDKLCTSLKGELHAQLKDDLINDSDSAFEQLMDQVGYTIQNEYEEIEVCSGQTNTTEESAPIFEGSNKCLGVVILLLCCFIIRFRLSDEAAGYMLNLIYLLLPRDNRMFRTMYHLHKYI</sequence>
<organism evidence="2 3">
    <name type="scientific">Pleurodeles waltl</name>
    <name type="common">Iberian ribbed newt</name>
    <dbReference type="NCBI Taxonomy" id="8319"/>
    <lineage>
        <taxon>Eukaryota</taxon>
        <taxon>Metazoa</taxon>
        <taxon>Chordata</taxon>
        <taxon>Craniata</taxon>
        <taxon>Vertebrata</taxon>
        <taxon>Euteleostomi</taxon>
        <taxon>Amphibia</taxon>
        <taxon>Batrachia</taxon>
        <taxon>Caudata</taxon>
        <taxon>Salamandroidea</taxon>
        <taxon>Salamandridae</taxon>
        <taxon>Pleurodelinae</taxon>
        <taxon>Pleurodeles</taxon>
    </lineage>
</organism>
<dbReference type="AlphaFoldDB" id="A0AAV7LQI9"/>
<keyword evidence="3" id="KW-1185">Reference proteome</keyword>
<reference evidence="2" key="1">
    <citation type="journal article" date="2022" name="bioRxiv">
        <title>Sequencing and chromosome-scale assembly of the giantPleurodeles waltlgenome.</title>
        <authorList>
            <person name="Brown T."/>
            <person name="Elewa A."/>
            <person name="Iarovenko S."/>
            <person name="Subramanian E."/>
            <person name="Araus A.J."/>
            <person name="Petzold A."/>
            <person name="Susuki M."/>
            <person name="Suzuki K.-i.T."/>
            <person name="Hayashi T."/>
            <person name="Toyoda A."/>
            <person name="Oliveira C."/>
            <person name="Osipova E."/>
            <person name="Leigh N.D."/>
            <person name="Simon A."/>
            <person name="Yun M.H."/>
        </authorList>
    </citation>
    <scope>NUCLEOTIDE SEQUENCE</scope>
    <source>
        <strain evidence="2">20211129_DDA</strain>
        <tissue evidence="2">Liver</tissue>
    </source>
</reference>
<dbReference type="EMBL" id="JANPWB010000015">
    <property type="protein sequence ID" value="KAJ1093822.1"/>
    <property type="molecule type" value="Genomic_DNA"/>
</dbReference>
<gene>
    <name evidence="2" type="ORF">NDU88_006913</name>
</gene>